<dbReference type="EMBL" id="OX597823">
    <property type="protein sequence ID" value="CAI9728768.1"/>
    <property type="molecule type" value="Genomic_DNA"/>
</dbReference>
<dbReference type="Proteomes" id="UP001162480">
    <property type="component" value="Chromosome 10"/>
</dbReference>
<gene>
    <name evidence="1" type="ORF">OCTVUL_1B005419</name>
</gene>
<evidence type="ECO:0000313" key="1">
    <source>
        <dbReference type="EMBL" id="CAI9728768.1"/>
    </source>
</evidence>
<dbReference type="AlphaFoldDB" id="A0AA36FBG4"/>
<evidence type="ECO:0000313" key="2">
    <source>
        <dbReference type="Proteomes" id="UP001162480"/>
    </source>
</evidence>
<protein>
    <submittedName>
        <fullName evidence="1">Uncharacterized protein</fullName>
    </submittedName>
</protein>
<accession>A0AA36FBG4</accession>
<name>A0AA36FBG4_OCTVU</name>
<sequence length="116" mass="13487">MHSDINTSNNSSNTNNADNYDMAIEINDSVSGSINHNTALDNNITYNNDNYTHNNLDSSNMRYLTLNNSKSEDYPPRLKKNIFRSEYELIFKPHLTRICSNSIADRVKRFHHKYEV</sequence>
<keyword evidence="2" id="KW-1185">Reference proteome</keyword>
<reference evidence="1" key="1">
    <citation type="submission" date="2023-08" db="EMBL/GenBank/DDBJ databases">
        <authorList>
            <person name="Alioto T."/>
            <person name="Alioto T."/>
            <person name="Gomez Garrido J."/>
        </authorList>
    </citation>
    <scope>NUCLEOTIDE SEQUENCE</scope>
</reference>
<organism evidence="1 2">
    <name type="scientific">Octopus vulgaris</name>
    <name type="common">Common octopus</name>
    <dbReference type="NCBI Taxonomy" id="6645"/>
    <lineage>
        <taxon>Eukaryota</taxon>
        <taxon>Metazoa</taxon>
        <taxon>Spiralia</taxon>
        <taxon>Lophotrochozoa</taxon>
        <taxon>Mollusca</taxon>
        <taxon>Cephalopoda</taxon>
        <taxon>Coleoidea</taxon>
        <taxon>Octopodiformes</taxon>
        <taxon>Octopoda</taxon>
        <taxon>Incirrata</taxon>
        <taxon>Octopodidae</taxon>
        <taxon>Octopus</taxon>
    </lineage>
</organism>
<proteinExistence type="predicted"/>